<evidence type="ECO:0000256" key="6">
    <source>
        <dbReference type="ARBA" id="ARBA00022918"/>
    </source>
</evidence>
<accession>A0A8S0Z1D4</accession>
<sequence length="856" mass="96037">MTAKEFLIFMDHFIKHTKPTPEDPVLLLLDNHQSHVDIDVVEKVKANSVKMLSFPPHCTHNLQPLDVGVNGPFKTYCAKAQENWLRNNPGKTMSIYEIPGIVKHAWPLAATPNNIMNAFKKAGISPYNPDIFTDEDFAPSFVTDRPMPNTANISLELGNLEPQLQELADVNERQVHHDMETIPGNEPHPAIIESATNEPQPGPSHIANLPNNVVIQATSSTFSPEAIKPLPKAPPRSCVTTKRRIRKSAILTDTPEKNALAEEKARKVKSNRVVNFKPFYYIHIAPDSKIGTSNPGLPLENYGAEKNRRSSDQKLIKSTWQRGSATGNPAPKLCYNCRRTGHEARDCRAAPATRCQVCQRTGHTANTCWYAAGGSSRDMPAAPPQINQQVRQVYHVTTEIILDLYRKQIYINGFEAIGYIDTGRIVRESNSEYASPVILVEKKGGDYRLCIDYRALNARTIKDRFPLPHIDDQINRLSGKVYFTVLDMAQTYYQVKMAEDSIHRTAFITSNGQYEFLKMPFGLANAPTVFSRSIRKALGSLDNKIATYLDDVTLPSVTIEEGIDLLEEVLKLLSRANLKLNLTCSFLKTTVNYLGHEPTKKDVAWIWGPEPEYSFNLLKTTLTERPVLAIYDPSAKTEIHTDASSLGLGGILLQYQSDGDLKPVAYFSRVTSREEMQYHSYELEALAVVESLKRFRIYVTGIPVKVITDCAAFRTTLTKKDLIPRIARWWLTIQDFDVEIEYRPGHRMQNVDALSRNPVESAPVLRIDEANWRLTLQLQDDTVSESKSSDVYINNTKGLKQLLDRFKELFTPGLGRFRGGAARLQVREGKVQSLGAYIPSTSLEQTNGVCVPGTDS</sequence>
<dbReference type="PANTHER" id="PTHR37984:SF5">
    <property type="entry name" value="PROTEIN NYNRIN-LIKE"/>
    <property type="match status" value="1"/>
</dbReference>
<evidence type="ECO:0000313" key="12">
    <source>
        <dbReference type="EMBL" id="CAB3225854.1"/>
    </source>
</evidence>
<dbReference type="Gene3D" id="3.10.10.10">
    <property type="entry name" value="HIV Type 1 Reverse Transcriptase, subunit A, domain 1"/>
    <property type="match status" value="1"/>
</dbReference>
<evidence type="ECO:0000256" key="8">
    <source>
        <dbReference type="ARBA" id="ARBA00023268"/>
    </source>
</evidence>
<keyword evidence="2" id="KW-0808">Transferase</keyword>
<dbReference type="Pfam" id="PF17919">
    <property type="entry name" value="RT_RNaseH_2"/>
    <property type="match status" value="1"/>
</dbReference>
<protein>
    <recommendedName>
        <fullName evidence="14">CCHC-type domain-containing protein</fullName>
    </recommendedName>
</protein>
<dbReference type="InterPro" id="IPR050951">
    <property type="entry name" value="Retrovirus_Pol_polyprotein"/>
</dbReference>
<keyword evidence="9" id="KW-0479">Metal-binding</keyword>
<proteinExistence type="predicted"/>
<dbReference type="InterPro" id="IPR001878">
    <property type="entry name" value="Znf_CCHC"/>
</dbReference>
<dbReference type="InterPro" id="IPR043128">
    <property type="entry name" value="Rev_trsase/Diguanyl_cyclase"/>
</dbReference>
<dbReference type="PROSITE" id="PS50158">
    <property type="entry name" value="ZF_CCHC"/>
    <property type="match status" value="1"/>
</dbReference>
<dbReference type="EMBL" id="CADEBC010000208">
    <property type="protein sequence ID" value="CAB3225854.1"/>
    <property type="molecule type" value="Genomic_DNA"/>
</dbReference>
<dbReference type="SUPFAM" id="SSF56672">
    <property type="entry name" value="DNA/RNA polymerases"/>
    <property type="match status" value="1"/>
</dbReference>
<dbReference type="PANTHER" id="PTHR37984">
    <property type="entry name" value="PROTEIN CBG26694"/>
    <property type="match status" value="1"/>
</dbReference>
<dbReference type="GO" id="GO:0004519">
    <property type="term" value="F:endonuclease activity"/>
    <property type="evidence" value="ECO:0007669"/>
    <property type="project" value="UniProtKB-KW"/>
</dbReference>
<dbReference type="PROSITE" id="PS50878">
    <property type="entry name" value="RT_POL"/>
    <property type="match status" value="1"/>
</dbReference>
<dbReference type="OrthoDB" id="115435at2759"/>
<keyword evidence="1" id="KW-0645">Protease</keyword>
<organism evidence="12 13">
    <name type="scientific">Arctia plantaginis</name>
    <name type="common">Wood tiger moth</name>
    <name type="synonym">Phalaena plantaginis</name>
    <dbReference type="NCBI Taxonomy" id="874455"/>
    <lineage>
        <taxon>Eukaryota</taxon>
        <taxon>Metazoa</taxon>
        <taxon>Ecdysozoa</taxon>
        <taxon>Arthropoda</taxon>
        <taxon>Hexapoda</taxon>
        <taxon>Insecta</taxon>
        <taxon>Pterygota</taxon>
        <taxon>Neoptera</taxon>
        <taxon>Endopterygota</taxon>
        <taxon>Lepidoptera</taxon>
        <taxon>Glossata</taxon>
        <taxon>Ditrysia</taxon>
        <taxon>Noctuoidea</taxon>
        <taxon>Erebidae</taxon>
        <taxon>Arctiinae</taxon>
        <taxon>Arctia</taxon>
    </lineage>
</organism>
<evidence type="ECO:0000313" key="13">
    <source>
        <dbReference type="Proteomes" id="UP000494106"/>
    </source>
</evidence>
<gene>
    <name evidence="12" type="ORF">APLA_LOCUS2619</name>
</gene>
<keyword evidence="9" id="KW-0863">Zinc-finger</keyword>
<dbReference type="CDD" id="cd09274">
    <property type="entry name" value="RNase_HI_RT_Ty3"/>
    <property type="match status" value="1"/>
</dbReference>
<dbReference type="GO" id="GO:0008270">
    <property type="term" value="F:zinc ion binding"/>
    <property type="evidence" value="ECO:0007669"/>
    <property type="project" value="UniProtKB-KW"/>
</dbReference>
<keyword evidence="3" id="KW-0540">Nuclease</keyword>
<keyword evidence="4" id="KW-0064">Aspartyl protease</keyword>
<dbReference type="GO" id="GO:0003677">
    <property type="term" value="F:DNA binding"/>
    <property type="evidence" value="ECO:0007669"/>
    <property type="project" value="UniProtKB-KW"/>
</dbReference>
<evidence type="ECO:0000256" key="4">
    <source>
        <dbReference type="ARBA" id="ARBA00022750"/>
    </source>
</evidence>
<keyword evidence="8" id="KW-0511">Multifunctional enzyme</keyword>
<reference evidence="12 13" key="1">
    <citation type="submission" date="2020-04" db="EMBL/GenBank/DDBJ databases">
        <authorList>
            <person name="Wallbank WR R."/>
            <person name="Pardo Diaz C."/>
            <person name="Kozak K."/>
            <person name="Martin S."/>
            <person name="Jiggins C."/>
            <person name="Moest M."/>
            <person name="Warren A I."/>
            <person name="Byers J.R.P. K."/>
            <person name="Montejo-Kovacevich G."/>
            <person name="Yen C E."/>
        </authorList>
    </citation>
    <scope>NUCLEOTIDE SEQUENCE [LARGE SCALE GENOMIC DNA]</scope>
</reference>
<dbReference type="Pfam" id="PF00098">
    <property type="entry name" value="zf-CCHC"/>
    <property type="match status" value="1"/>
</dbReference>
<evidence type="ECO:0000259" key="11">
    <source>
        <dbReference type="PROSITE" id="PS50878"/>
    </source>
</evidence>
<dbReference type="GO" id="GO:0003964">
    <property type="term" value="F:RNA-directed DNA polymerase activity"/>
    <property type="evidence" value="ECO:0007669"/>
    <property type="project" value="UniProtKB-KW"/>
</dbReference>
<evidence type="ECO:0000256" key="3">
    <source>
        <dbReference type="ARBA" id="ARBA00022722"/>
    </source>
</evidence>
<feature type="domain" description="CCHC-type" evidence="10">
    <location>
        <begin position="334"/>
        <end position="348"/>
    </location>
</feature>
<evidence type="ECO:0000256" key="5">
    <source>
        <dbReference type="ARBA" id="ARBA00022759"/>
    </source>
</evidence>
<dbReference type="InterPro" id="IPR036875">
    <property type="entry name" value="Znf_CCHC_sf"/>
</dbReference>
<evidence type="ECO:0000256" key="1">
    <source>
        <dbReference type="ARBA" id="ARBA00022670"/>
    </source>
</evidence>
<feature type="domain" description="Reverse transcriptase" evidence="11">
    <location>
        <begin position="421"/>
        <end position="622"/>
    </location>
</feature>
<name>A0A8S0Z1D4_ARCPL</name>
<dbReference type="CDD" id="cd01647">
    <property type="entry name" value="RT_LTR"/>
    <property type="match status" value="1"/>
</dbReference>
<keyword evidence="5" id="KW-0378">Hydrolase</keyword>
<dbReference type="SUPFAM" id="SSF57756">
    <property type="entry name" value="Retrovirus zinc finger-like domains"/>
    <property type="match status" value="1"/>
</dbReference>
<dbReference type="GO" id="GO:0004190">
    <property type="term" value="F:aspartic-type endopeptidase activity"/>
    <property type="evidence" value="ECO:0007669"/>
    <property type="project" value="UniProtKB-KW"/>
</dbReference>
<dbReference type="Pfam" id="PF03184">
    <property type="entry name" value="DDE_1"/>
    <property type="match status" value="1"/>
</dbReference>
<evidence type="ECO:0000256" key="7">
    <source>
        <dbReference type="ARBA" id="ARBA00023125"/>
    </source>
</evidence>
<keyword evidence="5" id="KW-0255">Endonuclease</keyword>
<evidence type="ECO:0000256" key="2">
    <source>
        <dbReference type="ARBA" id="ARBA00022695"/>
    </source>
</evidence>
<dbReference type="Gene3D" id="3.30.70.270">
    <property type="match status" value="1"/>
</dbReference>
<keyword evidence="13" id="KW-1185">Reference proteome</keyword>
<evidence type="ECO:0000259" key="10">
    <source>
        <dbReference type="PROSITE" id="PS50158"/>
    </source>
</evidence>
<dbReference type="InterPro" id="IPR004875">
    <property type="entry name" value="DDE_SF_endonuclease_dom"/>
</dbReference>
<keyword evidence="7" id="KW-0238">DNA-binding</keyword>
<dbReference type="Pfam" id="PF00078">
    <property type="entry name" value="RVT_1"/>
    <property type="match status" value="1"/>
</dbReference>
<dbReference type="InterPro" id="IPR000477">
    <property type="entry name" value="RT_dom"/>
</dbReference>
<comment type="caution">
    <text evidence="12">The sequence shown here is derived from an EMBL/GenBank/DDBJ whole genome shotgun (WGS) entry which is preliminary data.</text>
</comment>
<keyword evidence="6" id="KW-0695">RNA-directed DNA polymerase</keyword>
<dbReference type="SMART" id="SM00343">
    <property type="entry name" value="ZnF_C2HC"/>
    <property type="match status" value="2"/>
</dbReference>
<dbReference type="InterPro" id="IPR041577">
    <property type="entry name" value="RT_RNaseH_2"/>
</dbReference>
<dbReference type="FunFam" id="3.10.20.370:FF:000001">
    <property type="entry name" value="Retrovirus-related Pol polyprotein from transposon 17.6-like protein"/>
    <property type="match status" value="1"/>
</dbReference>
<dbReference type="Gene3D" id="4.10.60.10">
    <property type="entry name" value="Zinc finger, CCHC-type"/>
    <property type="match status" value="1"/>
</dbReference>
<keyword evidence="2" id="KW-0548">Nucleotidyltransferase</keyword>
<dbReference type="InterPro" id="IPR043502">
    <property type="entry name" value="DNA/RNA_pol_sf"/>
</dbReference>
<evidence type="ECO:0000256" key="9">
    <source>
        <dbReference type="PROSITE-ProRule" id="PRU00047"/>
    </source>
</evidence>
<evidence type="ECO:0008006" key="14">
    <source>
        <dbReference type="Google" id="ProtNLM"/>
    </source>
</evidence>
<dbReference type="Proteomes" id="UP000494106">
    <property type="component" value="Unassembled WGS sequence"/>
</dbReference>
<dbReference type="GO" id="GO:0006508">
    <property type="term" value="P:proteolysis"/>
    <property type="evidence" value="ECO:0007669"/>
    <property type="project" value="UniProtKB-KW"/>
</dbReference>
<keyword evidence="9" id="KW-0862">Zinc</keyword>
<dbReference type="AlphaFoldDB" id="A0A8S0Z1D4"/>